<gene>
    <name evidence="5" type="ORF">EG68_05790</name>
</gene>
<comment type="caution">
    <text evidence="5">The sequence shown here is derived from an EMBL/GenBank/DDBJ whole genome shotgun (WGS) entry which is preliminary data.</text>
</comment>
<dbReference type="InterPro" id="IPR036612">
    <property type="entry name" value="KH_dom_type_1_sf"/>
</dbReference>
<name>A0A8S9YAA8_9TREM</name>
<dbReference type="Proteomes" id="UP000822476">
    <property type="component" value="Unassembled WGS sequence"/>
</dbReference>
<evidence type="ECO:0000313" key="6">
    <source>
        <dbReference type="Proteomes" id="UP000822476"/>
    </source>
</evidence>
<evidence type="ECO:0000256" key="1">
    <source>
        <dbReference type="ARBA" id="ARBA00022737"/>
    </source>
</evidence>
<dbReference type="InterPro" id="IPR047276">
    <property type="entry name" value="KH-I_NOVA_rpt2"/>
</dbReference>
<dbReference type="InterPro" id="IPR047275">
    <property type="entry name" value="KH-I_NOVA_rpt1"/>
</dbReference>
<sequence>MQEDERRGEREPDKPTPVAHTYRKRNDAIHMKILVPSGAVGAIIGKGGESIAQVQWETGARIKLSKPSDFYPGTMERVCLIQGTLDGITRMHNYIMDRMLEKPECLGPLGTSQLKVAGSGLNPNVTESSGTSGTTVAATVSGVGQMELHPGPSWSTVSGNRLPWERHQQPDFDRCSLHSRTLSILNVRIFSVCARSIVRPLTQPIACPLSLPIPSVLLRFLLRWPSSPPTTQVKILVPNCTAGLVIGKLGSYVKEIKDRTGAFIQISQKSKEINLPERCITIAGEPYQCRAAVALVLAKIAEDPQSTSCPTISYSGFQGPVASAYPTGSPFAFVSNPASTRFPSVTAAQSSGRQMADINYPSAGSNYVPVPDPYMSPVFQAALLQAGLALALNQRGPYYHPQVTAHPRFVACSSSQQQAGSTGPTTFTHAGVVQPQTNVEYHQTTSAPTGGSPLAAGGGVGGGGGGGGGGDLSMYAMLNQPGATHFFNPSGAHAGLWAGCEGGWSGVTDAHTNPASFGAVQPGGSTVPPSAAAYEQTYPTALNFAYYPATQSILTPIASRHPSETYRPSTDLYSASPYTPGLSIPFHTPPGLNATSPTGVAPLASIYPGLYSHLAQVGAEFAPMPPPPTAKVTTLTAQQSAMPLSELLGSLQLGGHSYADLSGQDASSLFSTLTPHHAGFFSVSNYPTGTVLPSPTGRGSSVLSGIPFIEPIVQSTGPPPAHLGVVPVDFSPGSICLMGMLTSSSTTPFSCLT</sequence>
<feature type="region of interest" description="Disordered" evidence="3">
    <location>
        <begin position="443"/>
        <end position="462"/>
    </location>
</feature>
<dbReference type="InterPro" id="IPR004088">
    <property type="entry name" value="KH_dom_type_1"/>
</dbReference>
<reference evidence="5" key="1">
    <citation type="submission" date="2019-07" db="EMBL/GenBank/DDBJ databases">
        <title>Annotation for the trematode Paragonimus miyazaki's.</title>
        <authorList>
            <person name="Choi Y.-J."/>
        </authorList>
    </citation>
    <scope>NUCLEOTIDE SEQUENCE</scope>
    <source>
        <strain evidence="5">Japan</strain>
    </source>
</reference>
<keyword evidence="6" id="KW-1185">Reference proteome</keyword>
<dbReference type="Pfam" id="PF00013">
    <property type="entry name" value="KH_1"/>
    <property type="match status" value="2"/>
</dbReference>
<dbReference type="PROSITE" id="PS50084">
    <property type="entry name" value="KH_TYPE_1"/>
    <property type="match status" value="2"/>
</dbReference>
<organism evidence="5 6">
    <name type="scientific">Paragonimus skrjabini miyazakii</name>
    <dbReference type="NCBI Taxonomy" id="59628"/>
    <lineage>
        <taxon>Eukaryota</taxon>
        <taxon>Metazoa</taxon>
        <taxon>Spiralia</taxon>
        <taxon>Lophotrochozoa</taxon>
        <taxon>Platyhelminthes</taxon>
        <taxon>Trematoda</taxon>
        <taxon>Digenea</taxon>
        <taxon>Plagiorchiida</taxon>
        <taxon>Troglotremata</taxon>
        <taxon>Troglotrematidae</taxon>
        <taxon>Paragonimus</taxon>
    </lineage>
</organism>
<dbReference type="PANTHER" id="PTHR10288">
    <property type="entry name" value="KH DOMAIN CONTAINING RNA BINDING PROTEIN"/>
    <property type="match status" value="1"/>
</dbReference>
<feature type="domain" description="K Homology" evidence="4">
    <location>
        <begin position="27"/>
        <end position="100"/>
    </location>
</feature>
<dbReference type="OrthoDB" id="441329at2759"/>
<evidence type="ECO:0000259" key="4">
    <source>
        <dbReference type="SMART" id="SM00322"/>
    </source>
</evidence>
<dbReference type="SUPFAM" id="SSF54791">
    <property type="entry name" value="Eukaryotic type KH-domain (KH-domain type I)"/>
    <property type="match status" value="2"/>
</dbReference>
<dbReference type="EMBL" id="JTDE01021329">
    <property type="protein sequence ID" value="KAF7233079.1"/>
    <property type="molecule type" value="Genomic_DNA"/>
</dbReference>
<dbReference type="CDD" id="cd22435">
    <property type="entry name" value="KH-I_NOVA_rpt1"/>
    <property type="match status" value="1"/>
</dbReference>
<dbReference type="SMART" id="SM00322">
    <property type="entry name" value="KH"/>
    <property type="match status" value="2"/>
</dbReference>
<evidence type="ECO:0000313" key="5">
    <source>
        <dbReference type="EMBL" id="KAF7233079.1"/>
    </source>
</evidence>
<accession>A0A8S9YAA8</accession>
<dbReference type="GO" id="GO:0003723">
    <property type="term" value="F:RNA binding"/>
    <property type="evidence" value="ECO:0007669"/>
    <property type="project" value="UniProtKB-UniRule"/>
</dbReference>
<dbReference type="InterPro" id="IPR004087">
    <property type="entry name" value="KH_dom"/>
</dbReference>
<evidence type="ECO:0000256" key="2">
    <source>
        <dbReference type="PROSITE-ProRule" id="PRU00117"/>
    </source>
</evidence>
<proteinExistence type="predicted"/>
<keyword evidence="1" id="KW-0677">Repeat</keyword>
<protein>
    <recommendedName>
        <fullName evidence="4">K Homology domain-containing protein</fullName>
    </recommendedName>
</protein>
<feature type="domain" description="K Homology" evidence="4">
    <location>
        <begin position="229"/>
        <end position="301"/>
    </location>
</feature>
<dbReference type="Gene3D" id="3.30.1370.10">
    <property type="entry name" value="K Homology domain, type 1"/>
    <property type="match status" value="2"/>
</dbReference>
<dbReference type="CDD" id="cd22436">
    <property type="entry name" value="KH-I_NOVA_rpt2"/>
    <property type="match status" value="1"/>
</dbReference>
<dbReference type="AlphaFoldDB" id="A0A8S9YAA8"/>
<evidence type="ECO:0000256" key="3">
    <source>
        <dbReference type="SAM" id="MobiDB-lite"/>
    </source>
</evidence>
<keyword evidence="2" id="KW-0694">RNA-binding</keyword>